<dbReference type="GeneID" id="101890892"/>
<dbReference type="PANTHER" id="PTHR24379:SF127">
    <property type="entry name" value="BLOODY FINGERS-RELATED"/>
    <property type="match status" value="1"/>
</dbReference>
<dbReference type="CDD" id="cd01321">
    <property type="entry name" value="ADGF"/>
    <property type="match status" value="1"/>
</dbReference>
<feature type="region of interest" description="Disordered" evidence="7">
    <location>
        <begin position="140"/>
        <end position="161"/>
    </location>
</feature>
<dbReference type="InterPro" id="IPR013087">
    <property type="entry name" value="Znf_C2H2_type"/>
</dbReference>
<keyword evidence="2" id="KW-0479">Metal-binding</keyword>
<evidence type="ECO:0000313" key="10">
    <source>
        <dbReference type="RefSeq" id="XP_058974729.1"/>
    </source>
</evidence>
<dbReference type="Proteomes" id="UP001652621">
    <property type="component" value="Unplaced"/>
</dbReference>
<evidence type="ECO:0000259" key="8">
    <source>
        <dbReference type="PROSITE" id="PS50157"/>
    </source>
</evidence>
<dbReference type="Pfam" id="PF00962">
    <property type="entry name" value="A_deaminase"/>
    <property type="match status" value="1"/>
</dbReference>
<feature type="domain" description="C2H2-type" evidence="8">
    <location>
        <begin position="263"/>
        <end position="291"/>
    </location>
</feature>
<evidence type="ECO:0000256" key="1">
    <source>
        <dbReference type="ARBA" id="ARBA00012784"/>
    </source>
</evidence>
<feature type="domain" description="C2H2-type" evidence="8">
    <location>
        <begin position="1462"/>
        <end position="1488"/>
    </location>
</feature>
<evidence type="ECO:0000256" key="4">
    <source>
        <dbReference type="ARBA" id="ARBA00022771"/>
    </source>
</evidence>
<keyword evidence="4 6" id="KW-0863">Zinc-finger</keyword>
<keyword evidence="9" id="KW-1185">Reference proteome</keyword>
<gene>
    <name evidence="10" type="primary">LOC101890892</name>
</gene>
<sequence>MCDTAAHEDMDNFIEYEYARDDCIEIDEDNHDEHVDEYGGIYIHDDYEIVEALEDEDDEQIGHNAIIIKPETMDANNDHHDSLLLKAEQLEVEQSLVTGNEGDDDEFEYEEHVEEGTGDEHENANTKTQVETIVPEHVVEEDAEESKEEIKTITTTQEDDKDKNTAHKRYMLFDELVACIVDYDPDGTPIVEFSLSNLETDEKLPVECGICPEIMARSKIPKHLKTHLVPGTNRYQCVYCDETYKDCKYLAGHARRHMGIRPYVCEICKLYFSTKQDLRVHNQRRHQEKDHICEVCGKTFAQNTQLKRHREATHEKKRRFQCEHCPKSYYKNFSLQEHVRAVHMGKRRMIVCPFCGMQCRDAHKMARHRKLMHLHQTHFECQICNEEFTDINYFDAHKRSIQCRNNTRRKLEEEALLQSQNDQQDQQQQEFEQQEQQLRPKSETMEQAGEEDVLEANEQYINQFEEDDEVDEDGHDIDMGTIQMISEQDIKHLISSHHQPQDAEEFILSHHLQQHRDELGNPDDVNDDEELVYEITIDTYMTARDAIIHAEDLLSIGGHLILNERENQVDEIFLRYKYDELARGFQDADQNVGAMHFFKAKPMIEQSKVFQFLQQMPKGALLHAHTSATVSSKWVVENIFQMPGLLRCVRSDGVSILSFRRMPEKHNCTSDYVLVSDERNRADSAEGYDQSLEGLINLYTPMPELEYPTITRVWTRFQNMFSTMSDVLLYLPAYRAYHWQMLQEMYDDNIMYSEVRMNMYELYDANNNTFTGERCLLELMHLVAQFRQQHPDFLGIKIIISPSRNTAPEGIQQRFDNFKMYHSLYPKTLIGFDLVGQEDTGRPLIEFVSILNQQPETAKFFFHAGETNWFGSPIDYNILDALLLNTTRIGHGYALIKHPMLWNEVKARDIAIEVNPLSNQILHLVWDLRNHPGALFIAQDIPMVICNDDPGFWNAKGLSYDFYYAIMSMAPNNAGLKTLKQLVWNSLKYSTFDECERKNAYELLQTKWDQFIDNVLNGIVKMANMEHLFTNILLDFINEHEIIGYDIISELNRFDRFIQGRKTNVEQIVTEPDIKIEYMEESNVDGILLDYADYSWNDCDQPIYTCKLCSQNPEEEQQQFTHLDGFLGHLRDCHVGKIIEEQKQYYFDKECEKLWVTELERIKKFKYQHHSEEFMKEIDEILGNEENDMLRNASSFEVQDNTNFNNSAVMDYLTPPTSICGSQSPANSHLSESSQTPSSPATNAHNTNNSMDKKSVKKKKKRTSGQCDVCNRTFNDLYNLRIHKMIHSGEKPFQCDECGKRFRQYNKLKIHRITHTDLKPYVCDICNKGFRFRNYLSVHKRLHSGENPYKCKFCNEFFHSLHSRRLHTKLVHCEAKTFTCPICSKVLTAQCYLTAHIKRHTNQRDYKCETCGKCFFSQSQLKDHQLVHTNLKPYQCDTCSARFQRKSNYTQHLKIHTGEKTYVCHICMKSFAQNAGLYGHMKSHAKAN</sequence>
<dbReference type="SUPFAM" id="SSF57667">
    <property type="entry name" value="beta-beta-alpha zinc fingers"/>
    <property type="match status" value="7"/>
</dbReference>
<dbReference type="PROSITE" id="PS00028">
    <property type="entry name" value="ZINC_FINGER_C2H2_1"/>
    <property type="match status" value="11"/>
</dbReference>
<feature type="domain" description="C2H2-type" evidence="8">
    <location>
        <begin position="1265"/>
        <end position="1292"/>
    </location>
</feature>
<dbReference type="InterPro" id="IPR013659">
    <property type="entry name" value="A_deaminase_N"/>
</dbReference>
<dbReference type="InterPro" id="IPR001365">
    <property type="entry name" value="A_deaminase_dom"/>
</dbReference>
<feature type="compositionally biased region" description="Low complexity" evidence="7">
    <location>
        <begin position="418"/>
        <end position="437"/>
    </location>
</feature>
<feature type="compositionally biased region" description="Polar residues" evidence="7">
    <location>
        <begin position="1221"/>
        <end position="1250"/>
    </location>
</feature>
<accession>A0ABM3UMH2</accession>
<dbReference type="SUPFAM" id="SSF51556">
    <property type="entry name" value="Metallo-dependent hydrolases"/>
    <property type="match status" value="1"/>
</dbReference>
<reference evidence="10" key="1">
    <citation type="submission" date="2025-08" db="UniProtKB">
        <authorList>
            <consortium name="RefSeq"/>
        </authorList>
    </citation>
    <scope>IDENTIFICATION</scope>
    <source>
        <strain evidence="10">Aabys</strain>
        <tissue evidence="10">Whole body</tissue>
    </source>
</reference>
<dbReference type="InterPro" id="IPR006331">
    <property type="entry name" value="ADGF"/>
</dbReference>
<evidence type="ECO:0000256" key="2">
    <source>
        <dbReference type="ARBA" id="ARBA00022723"/>
    </source>
</evidence>
<feature type="domain" description="C2H2-type" evidence="8">
    <location>
        <begin position="1293"/>
        <end position="1320"/>
    </location>
</feature>
<evidence type="ECO:0000256" key="6">
    <source>
        <dbReference type="PROSITE-ProRule" id="PRU00042"/>
    </source>
</evidence>
<feature type="region of interest" description="Disordered" evidence="7">
    <location>
        <begin position="1221"/>
        <end position="1260"/>
    </location>
</feature>
<dbReference type="SMART" id="SM00355">
    <property type="entry name" value="ZnF_C2H2"/>
    <property type="match status" value="16"/>
</dbReference>
<feature type="domain" description="C2H2-type" evidence="8">
    <location>
        <begin position="1406"/>
        <end position="1433"/>
    </location>
</feature>
<dbReference type="Pfam" id="PF13912">
    <property type="entry name" value="zf-C2H2_6"/>
    <property type="match status" value="2"/>
</dbReference>
<evidence type="ECO:0000256" key="5">
    <source>
        <dbReference type="ARBA" id="ARBA00022833"/>
    </source>
</evidence>
<evidence type="ECO:0000256" key="7">
    <source>
        <dbReference type="SAM" id="MobiDB-lite"/>
    </source>
</evidence>
<dbReference type="PROSITE" id="PS50157">
    <property type="entry name" value="ZINC_FINGER_C2H2_2"/>
    <property type="match status" value="12"/>
</dbReference>
<dbReference type="Pfam" id="PF12874">
    <property type="entry name" value="zf-met"/>
    <property type="match status" value="1"/>
</dbReference>
<protein>
    <recommendedName>
        <fullName evidence="1">adenosine deaminase</fullName>
        <ecNumber evidence="1">3.5.4.4</ecNumber>
    </recommendedName>
</protein>
<feature type="region of interest" description="Disordered" evidence="7">
    <location>
        <begin position="416"/>
        <end position="452"/>
    </location>
</feature>
<dbReference type="Pfam" id="PF00096">
    <property type="entry name" value="zf-C2H2"/>
    <property type="match status" value="8"/>
</dbReference>
<feature type="domain" description="C2H2-type" evidence="8">
    <location>
        <begin position="291"/>
        <end position="319"/>
    </location>
</feature>
<dbReference type="EC" id="3.5.4.4" evidence="1"/>
<dbReference type="InterPro" id="IPR032466">
    <property type="entry name" value="Metal_Hydrolase"/>
</dbReference>
<dbReference type="Gene3D" id="3.20.20.140">
    <property type="entry name" value="Metal-dependent hydrolases"/>
    <property type="match status" value="1"/>
</dbReference>
<dbReference type="InterPro" id="IPR036236">
    <property type="entry name" value="Znf_C2H2_sf"/>
</dbReference>
<keyword evidence="3" id="KW-0677">Repeat</keyword>
<proteinExistence type="predicted"/>
<dbReference type="NCBIfam" id="TIGR01431">
    <property type="entry name" value="adm_rel"/>
    <property type="match status" value="1"/>
</dbReference>
<feature type="domain" description="C2H2-type" evidence="8">
    <location>
        <begin position="1349"/>
        <end position="1377"/>
    </location>
</feature>
<feature type="domain" description="C2H2-type" evidence="8">
    <location>
        <begin position="1321"/>
        <end position="1348"/>
    </location>
</feature>
<name>A0ABM3UMH2_MUSDO</name>
<feature type="domain" description="C2H2-type" evidence="8">
    <location>
        <begin position="1378"/>
        <end position="1405"/>
    </location>
</feature>
<feature type="domain" description="C2H2-type" evidence="8">
    <location>
        <begin position="320"/>
        <end position="348"/>
    </location>
</feature>
<dbReference type="Gene3D" id="3.30.160.60">
    <property type="entry name" value="Classic Zinc Finger"/>
    <property type="match status" value="10"/>
</dbReference>
<dbReference type="RefSeq" id="XP_058974729.1">
    <property type="nucleotide sequence ID" value="XM_059118746.1"/>
</dbReference>
<dbReference type="PANTHER" id="PTHR24379">
    <property type="entry name" value="KRAB AND ZINC FINGER DOMAIN-CONTAINING"/>
    <property type="match status" value="1"/>
</dbReference>
<keyword evidence="5" id="KW-0862">Zinc</keyword>
<dbReference type="Pfam" id="PF08451">
    <property type="entry name" value="A_deaminase_N"/>
    <property type="match status" value="1"/>
</dbReference>
<evidence type="ECO:0000313" key="9">
    <source>
        <dbReference type="Proteomes" id="UP001652621"/>
    </source>
</evidence>
<feature type="domain" description="C2H2-type" evidence="8">
    <location>
        <begin position="235"/>
        <end position="262"/>
    </location>
</feature>
<evidence type="ECO:0000256" key="3">
    <source>
        <dbReference type="ARBA" id="ARBA00022737"/>
    </source>
</evidence>
<organism evidence="9 10">
    <name type="scientific">Musca domestica</name>
    <name type="common">House fly</name>
    <dbReference type="NCBI Taxonomy" id="7370"/>
    <lineage>
        <taxon>Eukaryota</taxon>
        <taxon>Metazoa</taxon>
        <taxon>Ecdysozoa</taxon>
        <taxon>Arthropoda</taxon>
        <taxon>Hexapoda</taxon>
        <taxon>Insecta</taxon>
        <taxon>Pterygota</taxon>
        <taxon>Neoptera</taxon>
        <taxon>Endopterygota</taxon>
        <taxon>Diptera</taxon>
        <taxon>Brachycera</taxon>
        <taxon>Muscomorpha</taxon>
        <taxon>Muscoidea</taxon>
        <taxon>Muscidae</taxon>
        <taxon>Musca</taxon>
    </lineage>
</organism>
<feature type="domain" description="C2H2-type" evidence="8">
    <location>
        <begin position="1434"/>
        <end position="1461"/>
    </location>
</feature>